<evidence type="ECO:0008006" key="5">
    <source>
        <dbReference type="Google" id="ProtNLM"/>
    </source>
</evidence>
<evidence type="ECO:0000313" key="2">
    <source>
        <dbReference type="EMBL" id="WDI05417.1"/>
    </source>
</evidence>
<reference evidence="1 4" key="1">
    <citation type="submission" date="2023-02" db="EMBL/GenBank/DDBJ databases">
        <title>Pathogen: clinical or host-associated sample.</title>
        <authorList>
            <person name="Hergert J."/>
            <person name="Casey R."/>
            <person name="Wagner J."/>
            <person name="Young E.L."/>
            <person name="Oakeson K.F."/>
        </authorList>
    </citation>
    <scope>NUCLEOTIDE SEQUENCE</scope>
    <source>
        <strain evidence="2 4">2022CK-00829</strain>
        <strain evidence="1">2022CK-00830</strain>
        <plasmid evidence="1">unnamed1</plasmid>
        <plasmid evidence="2 4">unnamed2</plasmid>
    </source>
</reference>
<dbReference type="AlphaFoldDB" id="A0AAX3N6R5"/>
<dbReference type="EMBL" id="CP118102">
    <property type="protein sequence ID" value="WDH85451.1"/>
    <property type="molecule type" value="Genomic_DNA"/>
</dbReference>
<geneLocation type="plasmid" evidence="1 3">
    <name>unnamed1</name>
</geneLocation>
<keyword evidence="4" id="KW-1185">Reference proteome</keyword>
<dbReference type="Proteomes" id="UP001220962">
    <property type="component" value="Plasmid unnamed1"/>
</dbReference>
<name>A0AAX3N6R5_9BACL</name>
<evidence type="ECO:0000313" key="3">
    <source>
        <dbReference type="Proteomes" id="UP001220962"/>
    </source>
</evidence>
<gene>
    <name evidence="1" type="ORF">PUW23_25785</name>
    <name evidence="2" type="ORF">PUW25_26860</name>
</gene>
<evidence type="ECO:0000313" key="1">
    <source>
        <dbReference type="EMBL" id="WDH85451.1"/>
    </source>
</evidence>
<keyword evidence="1" id="KW-0614">Plasmid</keyword>
<sequence length="109" mass="12427">MPTCIKCGFYDDIDADFLTKKKDICISCGPHILVEFIVSDKLGKYVNVHIKNLLDYSGDDDATFYSESKHSYKKDAIDYAKQAADKNQRNLIILYRGISPWLADKELSI</sequence>
<dbReference type="Proteomes" id="UP001221519">
    <property type="component" value="Plasmid unnamed2"/>
</dbReference>
<dbReference type="RefSeq" id="WP_205055033.1">
    <property type="nucleotide sequence ID" value="NZ_CP118102.1"/>
</dbReference>
<accession>A0AAX3N6R5</accession>
<organism evidence="1 3">
    <name type="scientific">Paenibacillus urinalis</name>
    <dbReference type="NCBI Taxonomy" id="521520"/>
    <lineage>
        <taxon>Bacteria</taxon>
        <taxon>Bacillati</taxon>
        <taxon>Bacillota</taxon>
        <taxon>Bacilli</taxon>
        <taxon>Bacillales</taxon>
        <taxon>Paenibacillaceae</taxon>
        <taxon>Paenibacillus</taxon>
    </lineage>
</organism>
<dbReference type="EMBL" id="CP118110">
    <property type="protein sequence ID" value="WDI05417.1"/>
    <property type="molecule type" value="Genomic_DNA"/>
</dbReference>
<evidence type="ECO:0000313" key="4">
    <source>
        <dbReference type="Proteomes" id="UP001221519"/>
    </source>
</evidence>
<proteinExistence type="predicted"/>
<protein>
    <recommendedName>
        <fullName evidence="5">TFIIB-type zinc ribbon-containing protein</fullName>
    </recommendedName>
</protein>
<geneLocation type="plasmid" evidence="2 4">
    <name>unnamed2</name>
</geneLocation>